<evidence type="ECO:0000256" key="6">
    <source>
        <dbReference type="ARBA" id="ARBA00023118"/>
    </source>
</evidence>
<proteinExistence type="predicted"/>
<dbReference type="InterPro" id="IPR043760">
    <property type="entry name" value="PycTM_dom"/>
</dbReference>
<feature type="region of interest" description="Disordered" evidence="8">
    <location>
        <begin position="1"/>
        <end position="27"/>
    </location>
</feature>
<comment type="subcellular location">
    <subcellularLocation>
        <location evidence="1">Cell membrane</location>
    </subcellularLocation>
</comment>
<feature type="domain" description="Pycsar effector protein" evidence="10">
    <location>
        <begin position="85"/>
        <end position="252"/>
    </location>
</feature>
<dbReference type="GO" id="GO:0005886">
    <property type="term" value="C:plasma membrane"/>
    <property type="evidence" value="ECO:0007669"/>
    <property type="project" value="UniProtKB-SubCell"/>
</dbReference>
<keyword evidence="3 9" id="KW-0812">Transmembrane</keyword>
<evidence type="ECO:0000256" key="1">
    <source>
        <dbReference type="ARBA" id="ARBA00004236"/>
    </source>
</evidence>
<keyword evidence="2" id="KW-1003">Cell membrane</keyword>
<dbReference type="Pfam" id="PF18967">
    <property type="entry name" value="PycTM"/>
    <property type="match status" value="1"/>
</dbReference>
<evidence type="ECO:0000256" key="4">
    <source>
        <dbReference type="ARBA" id="ARBA00022741"/>
    </source>
</evidence>
<reference evidence="11" key="1">
    <citation type="submission" date="2020-02" db="EMBL/GenBank/DDBJ databases">
        <authorList>
            <person name="Meier V. D."/>
        </authorList>
    </citation>
    <scope>NUCLEOTIDE SEQUENCE</scope>
    <source>
        <strain evidence="11">AVDCRST_MAG59</strain>
    </source>
</reference>
<keyword evidence="6" id="KW-0051">Antiviral defense</keyword>
<organism evidence="11">
    <name type="scientific">uncultured Thermomicrobiales bacterium</name>
    <dbReference type="NCBI Taxonomy" id="1645740"/>
    <lineage>
        <taxon>Bacteria</taxon>
        <taxon>Pseudomonadati</taxon>
        <taxon>Thermomicrobiota</taxon>
        <taxon>Thermomicrobia</taxon>
        <taxon>Thermomicrobiales</taxon>
        <taxon>environmental samples</taxon>
    </lineage>
</organism>
<feature type="transmembrane region" description="Helical" evidence="9">
    <location>
        <begin position="104"/>
        <end position="124"/>
    </location>
</feature>
<evidence type="ECO:0000256" key="2">
    <source>
        <dbReference type="ARBA" id="ARBA00022475"/>
    </source>
</evidence>
<dbReference type="AlphaFoldDB" id="A0A6J4UR79"/>
<dbReference type="EMBL" id="CADCWF010000144">
    <property type="protein sequence ID" value="CAA9557529.1"/>
    <property type="molecule type" value="Genomic_DNA"/>
</dbReference>
<dbReference type="GO" id="GO:0000166">
    <property type="term" value="F:nucleotide binding"/>
    <property type="evidence" value="ECO:0007669"/>
    <property type="project" value="UniProtKB-KW"/>
</dbReference>
<feature type="compositionally biased region" description="Basic and acidic residues" evidence="8">
    <location>
        <begin position="8"/>
        <end position="19"/>
    </location>
</feature>
<dbReference type="GO" id="GO:0051607">
    <property type="term" value="P:defense response to virus"/>
    <property type="evidence" value="ECO:0007669"/>
    <property type="project" value="UniProtKB-KW"/>
</dbReference>
<evidence type="ECO:0000256" key="8">
    <source>
        <dbReference type="SAM" id="MobiDB-lite"/>
    </source>
</evidence>
<evidence type="ECO:0000256" key="3">
    <source>
        <dbReference type="ARBA" id="ARBA00022692"/>
    </source>
</evidence>
<protein>
    <recommendedName>
        <fullName evidence="10">Pycsar effector protein domain-containing protein</fullName>
    </recommendedName>
</protein>
<keyword evidence="7 9" id="KW-0472">Membrane</keyword>
<evidence type="ECO:0000256" key="7">
    <source>
        <dbReference type="ARBA" id="ARBA00023136"/>
    </source>
</evidence>
<feature type="transmembrane region" description="Helical" evidence="9">
    <location>
        <begin position="232"/>
        <end position="256"/>
    </location>
</feature>
<evidence type="ECO:0000256" key="9">
    <source>
        <dbReference type="SAM" id="Phobius"/>
    </source>
</evidence>
<feature type="transmembrane region" description="Helical" evidence="9">
    <location>
        <begin position="136"/>
        <end position="156"/>
    </location>
</feature>
<evidence type="ECO:0000259" key="10">
    <source>
        <dbReference type="Pfam" id="PF18967"/>
    </source>
</evidence>
<gene>
    <name evidence="11" type="ORF">AVDCRST_MAG59-2274</name>
</gene>
<keyword evidence="5 9" id="KW-1133">Transmembrane helix</keyword>
<evidence type="ECO:0000313" key="11">
    <source>
        <dbReference type="EMBL" id="CAA9557529.1"/>
    </source>
</evidence>
<sequence length="257" mass="27189">MPDASPDGPRRCSKQEPWRPARATASPRWAIILGRTSQPAGSAMTARVPSPFTPVEPAAPRGVGAAPDAPAPVQAPMADPLAARLLELLRLCNDWLKFAETKNVGIVGLAGSALAIVVAAVSFLRAEGIPPPAGAGLVVASLLMALSLLAGVWSFMPATSTPRWMRLNVGDPHPDDNLFYFGHAAKYAPRPLAEAVARRYERQPEPAVSDLHHDLAAQLVVNARITLQKLKLFRWAVLLFAGGALLSAAGMLAVLLV</sequence>
<accession>A0A6J4UR79</accession>
<keyword evidence="4" id="KW-0547">Nucleotide-binding</keyword>
<name>A0A6J4UR79_9BACT</name>
<evidence type="ECO:0000256" key="5">
    <source>
        <dbReference type="ARBA" id="ARBA00022989"/>
    </source>
</evidence>